<gene>
    <name evidence="11" type="ORF">K493DRAFT_259552</name>
</gene>
<evidence type="ECO:0000256" key="6">
    <source>
        <dbReference type="ARBA" id="ARBA00022801"/>
    </source>
</evidence>
<dbReference type="GO" id="GO:0006508">
    <property type="term" value="P:proteolysis"/>
    <property type="evidence" value="ECO:0007669"/>
    <property type="project" value="UniProtKB-KW"/>
</dbReference>
<evidence type="ECO:0000256" key="8">
    <source>
        <dbReference type="SAM" id="MobiDB-lite"/>
    </source>
</evidence>
<dbReference type="SUPFAM" id="SSF54001">
    <property type="entry name" value="Cysteine proteinases"/>
    <property type="match status" value="1"/>
</dbReference>
<dbReference type="InterPro" id="IPR001394">
    <property type="entry name" value="Peptidase_C19_UCH"/>
</dbReference>
<dbReference type="InterPro" id="IPR006615">
    <property type="entry name" value="Pept_C19_DUSP"/>
</dbReference>
<dbReference type="PANTHER" id="PTHR21646">
    <property type="entry name" value="UBIQUITIN CARBOXYL-TERMINAL HYDROLASE"/>
    <property type="match status" value="1"/>
</dbReference>
<organism evidence="11 12">
    <name type="scientific">Basidiobolus meristosporus CBS 931.73</name>
    <dbReference type="NCBI Taxonomy" id="1314790"/>
    <lineage>
        <taxon>Eukaryota</taxon>
        <taxon>Fungi</taxon>
        <taxon>Fungi incertae sedis</taxon>
        <taxon>Zoopagomycota</taxon>
        <taxon>Entomophthoromycotina</taxon>
        <taxon>Basidiobolomycetes</taxon>
        <taxon>Basidiobolales</taxon>
        <taxon>Basidiobolaceae</taxon>
        <taxon>Basidiobolus</taxon>
    </lineage>
</organism>
<comment type="caution">
    <text evidence="11">The sequence shown here is derived from an EMBL/GenBank/DDBJ whole genome shotgun (WGS) entry which is preliminary data.</text>
</comment>
<dbReference type="Gene3D" id="3.90.70.10">
    <property type="entry name" value="Cysteine proteinases"/>
    <property type="match status" value="2"/>
</dbReference>
<reference evidence="11 12" key="1">
    <citation type="submission" date="2016-07" db="EMBL/GenBank/DDBJ databases">
        <title>Pervasive Adenine N6-methylation of Active Genes in Fungi.</title>
        <authorList>
            <consortium name="DOE Joint Genome Institute"/>
            <person name="Mondo S.J."/>
            <person name="Dannebaum R.O."/>
            <person name="Kuo R.C."/>
            <person name="Labutti K."/>
            <person name="Haridas S."/>
            <person name="Kuo A."/>
            <person name="Salamov A."/>
            <person name="Ahrendt S.R."/>
            <person name="Lipzen A."/>
            <person name="Sullivan W."/>
            <person name="Andreopoulos W.B."/>
            <person name="Clum A."/>
            <person name="Lindquist E."/>
            <person name="Daum C."/>
            <person name="Ramamoorthy G.K."/>
            <person name="Gryganskyi A."/>
            <person name="Culley D."/>
            <person name="Magnuson J.K."/>
            <person name="James T.Y."/>
            <person name="O'Malley M.A."/>
            <person name="Stajich J.E."/>
            <person name="Spatafora J.W."/>
            <person name="Visel A."/>
            <person name="Grigoriev I.V."/>
        </authorList>
    </citation>
    <scope>NUCLEOTIDE SEQUENCE [LARGE SCALE GENOMIC DNA]</scope>
    <source>
        <strain evidence="11 12">CBS 931.73</strain>
    </source>
</reference>
<dbReference type="InterPro" id="IPR028889">
    <property type="entry name" value="USP"/>
</dbReference>
<dbReference type="CDD" id="cd02674">
    <property type="entry name" value="Peptidase_C19R"/>
    <property type="match status" value="1"/>
</dbReference>
<feature type="domain" description="DUSP" evidence="10">
    <location>
        <begin position="19"/>
        <end position="119"/>
    </location>
</feature>
<dbReference type="InterPro" id="IPR035927">
    <property type="entry name" value="DUSP-like_sf"/>
</dbReference>
<dbReference type="Pfam" id="PF06337">
    <property type="entry name" value="DUSP"/>
    <property type="match status" value="1"/>
</dbReference>
<dbReference type="PROSITE" id="PS00973">
    <property type="entry name" value="USP_2"/>
    <property type="match status" value="1"/>
</dbReference>
<accession>A0A1Y1YFP3</accession>
<feature type="compositionally biased region" description="Polar residues" evidence="8">
    <location>
        <begin position="968"/>
        <end position="979"/>
    </location>
</feature>
<feature type="region of interest" description="Disordered" evidence="8">
    <location>
        <begin position="1"/>
        <end position="23"/>
    </location>
</feature>
<evidence type="ECO:0000313" key="12">
    <source>
        <dbReference type="Proteomes" id="UP000193498"/>
    </source>
</evidence>
<evidence type="ECO:0000259" key="10">
    <source>
        <dbReference type="PROSITE" id="PS51283"/>
    </source>
</evidence>
<evidence type="ECO:0000256" key="4">
    <source>
        <dbReference type="ARBA" id="ARBA00022670"/>
    </source>
</evidence>
<comment type="similarity">
    <text evidence="2">Belongs to the peptidase C19 family.</text>
</comment>
<proteinExistence type="inferred from homology"/>
<dbReference type="PANTHER" id="PTHR21646:SF24">
    <property type="entry name" value="UBIQUITIN CARBOXYL-TERMINAL HYDROLASE"/>
    <property type="match status" value="1"/>
</dbReference>
<dbReference type="STRING" id="1314790.A0A1Y1YFP3"/>
<dbReference type="Proteomes" id="UP000193498">
    <property type="component" value="Unassembled WGS sequence"/>
</dbReference>
<evidence type="ECO:0000256" key="5">
    <source>
        <dbReference type="ARBA" id="ARBA00022786"/>
    </source>
</evidence>
<keyword evidence="12" id="KW-1185">Reference proteome</keyword>
<dbReference type="OrthoDB" id="952271at2759"/>
<dbReference type="FunCoup" id="A0A1Y1YFP3">
    <property type="interactions" value="649"/>
</dbReference>
<keyword evidence="6" id="KW-0378">Hydrolase</keyword>
<evidence type="ECO:0000256" key="2">
    <source>
        <dbReference type="ARBA" id="ARBA00009085"/>
    </source>
</evidence>
<dbReference type="Pfam" id="PF00443">
    <property type="entry name" value="UCH"/>
    <property type="match status" value="1"/>
</dbReference>
<dbReference type="InterPro" id="IPR018200">
    <property type="entry name" value="USP_CS"/>
</dbReference>
<comment type="catalytic activity">
    <reaction evidence="1">
        <text>Thiol-dependent hydrolysis of ester, thioester, amide, peptide and isopeptide bonds formed by the C-terminal Gly of ubiquitin (a 76-residue protein attached to proteins as an intracellular targeting signal).</text>
        <dbReference type="EC" id="3.4.19.12"/>
    </reaction>
</comment>
<dbReference type="SMART" id="SM00695">
    <property type="entry name" value="DUSP"/>
    <property type="match status" value="1"/>
</dbReference>
<name>A0A1Y1YFP3_9FUNG</name>
<keyword evidence="5" id="KW-0833">Ubl conjugation pathway</keyword>
<dbReference type="PROSITE" id="PS50235">
    <property type="entry name" value="USP_3"/>
    <property type="match status" value="1"/>
</dbReference>
<evidence type="ECO:0000256" key="3">
    <source>
        <dbReference type="ARBA" id="ARBA00012759"/>
    </source>
</evidence>
<dbReference type="EMBL" id="MCFE01000152">
    <property type="protein sequence ID" value="ORX96526.1"/>
    <property type="molecule type" value="Genomic_DNA"/>
</dbReference>
<dbReference type="InParanoid" id="A0A1Y1YFP3"/>
<dbReference type="AlphaFoldDB" id="A0A1Y1YFP3"/>
<protein>
    <recommendedName>
        <fullName evidence="3">ubiquitinyl hydrolase 1</fullName>
        <ecNumber evidence="3">3.4.19.12</ecNumber>
    </recommendedName>
</protein>
<keyword evidence="4" id="KW-0645">Protease</keyword>
<dbReference type="SUPFAM" id="SSF143791">
    <property type="entry name" value="DUSP-like"/>
    <property type="match status" value="1"/>
</dbReference>
<dbReference type="PROSITE" id="PS51283">
    <property type="entry name" value="DUSP"/>
    <property type="match status" value="1"/>
</dbReference>
<dbReference type="InterPro" id="IPR050185">
    <property type="entry name" value="Ub_carboxyl-term_hydrolase"/>
</dbReference>
<dbReference type="GO" id="GO:0016579">
    <property type="term" value="P:protein deubiquitination"/>
    <property type="evidence" value="ECO:0007669"/>
    <property type="project" value="InterPro"/>
</dbReference>
<dbReference type="EC" id="3.4.19.12" evidence="3"/>
<dbReference type="PROSITE" id="PS00972">
    <property type="entry name" value="USP_1"/>
    <property type="match status" value="1"/>
</dbReference>
<feature type="domain" description="USP" evidence="9">
    <location>
        <begin position="279"/>
        <end position="940"/>
    </location>
</feature>
<evidence type="ECO:0000259" key="9">
    <source>
        <dbReference type="PROSITE" id="PS50235"/>
    </source>
</evidence>
<dbReference type="InterPro" id="IPR038765">
    <property type="entry name" value="Papain-like_cys_pep_sf"/>
</dbReference>
<dbReference type="Gene3D" id="3.30.2230.10">
    <property type="entry name" value="DUSP-like"/>
    <property type="match status" value="1"/>
</dbReference>
<keyword evidence="7" id="KW-0788">Thiol protease</keyword>
<evidence type="ECO:0000313" key="11">
    <source>
        <dbReference type="EMBL" id="ORX96526.1"/>
    </source>
</evidence>
<dbReference type="GO" id="GO:0004843">
    <property type="term" value="F:cysteine-type deubiquitinase activity"/>
    <property type="evidence" value="ECO:0007669"/>
    <property type="project" value="UniProtKB-EC"/>
</dbReference>
<evidence type="ECO:0000256" key="1">
    <source>
        <dbReference type="ARBA" id="ARBA00000707"/>
    </source>
</evidence>
<evidence type="ECO:0000256" key="7">
    <source>
        <dbReference type="ARBA" id="ARBA00022807"/>
    </source>
</evidence>
<feature type="region of interest" description="Disordered" evidence="8">
    <location>
        <begin position="956"/>
        <end position="1008"/>
    </location>
</feature>
<sequence>MDPSDTILDKSPPQYEASPSPSEQYDAIQPLVNSPLQVGETRYLLDFKWYEEWQEYATEKSLVSPGPIDNTSLFNDSSFTTLKEWLSVDIDIIPVPEDAWEKLVLWYGSLTPEIIRPVIKGSAQEAIIEVYPWEVSLVRILPPSSSLLSKKALKLQISKGCTISDLRFKVIDKLEIEGEMKLWKFGEDVPETSFIKADQLESAQPIEAKFDSKTIQEFGLHLYDAIGVEVKEHGKWPTGYVPQPVVASSNGLPNSTPNYTISSYSPRATIQPSKPRGVTGLSNLGNTCFMNSALQCLSNTKELKEYFVSGMYKHELNKTNPLGMNGEVAEAFGSLVERLWSGMNSSIAPREFKLTIGRFAPSFMGYQQHDSQEFIAFLLDGLHEDLNRIYDKPYIEKKDSDGRPDAIVAEEHWQVHKSRNDSVIVDMFQGQYKSTLICPECNKVSVTFDPFMYLTLPIPVSKELKLEVHFVPLDPAKRPLKLNLKMPHGGTHKAMKEKIGSMLNVAHENIVTCEVYTSRIYKVFENSDKLNEIGVSDTIYAYELPVAFPPNRGSGCVILSVLNAYSKQISTSSFGASRAIPDFFGVPLLVALSEDKISEDGLEEAVLEQLARYTTVDLRSLTPAELTSLKREDTTNDVEMDDVETNQQRIEEINDEELVTKEEDVAPLEESDSETPVKKFKKADPKLFEMKISSQSSGRSIPANFTLSNLISLSKRRQDVDEAKEVTQLPFLKLGDTIVCEWEREVANHVFGDSRNEMDTDDVRGGLWSTFEVFVDPNEKPVEKSQEKKDITLDDCLEEFVKEEQLGEEDPWYCPNCKKHQQALKKFDLWRLPDFLVVHLKRFSHTRSWRNKIDVVVDFPINDLDLSSRVLGERIDENGLIYDLYAISNHYGGLGGGHYTAYAYNSEEERWYNFDDSMVEPVNVDSIKTTAAYLLFYKRRGAKFQLPDLAQIQRQPEPEATNGDADQMQLTPFNPSVGNPDQIGYSDDELDKDMEISMSDSRSSPDFM</sequence>
<feature type="compositionally biased region" description="Polar residues" evidence="8">
    <location>
        <begin position="998"/>
        <end position="1008"/>
    </location>
</feature>